<proteinExistence type="predicted"/>
<comment type="caution">
    <text evidence="4">The sequence shown here is derived from an EMBL/GenBank/DDBJ whole genome shotgun (WGS) entry which is preliminary data.</text>
</comment>
<evidence type="ECO:0000256" key="2">
    <source>
        <dbReference type="SAM" id="Phobius"/>
    </source>
</evidence>
<dbReference type="InterPro" id="IPR001107">
    <property type="entry name" value="Band_7"/>
</dbReference>
<evidence type="ECO:0000313" key="5">
    <source>
        <dbReference type="Proteomes" id="UP000177480"/>
    </source>
</evidence>
<dbReference type="SUPFAM" id="SSF117892">
    <property type="entry name" value="Band 7/SPFH domain"/>
    <property type="match status" value="1"/>
</dbReference>
<feature type="transmembrane region" description="Helical" evidence="2">
    <location>
        <begin position="30"/>
        <end position="47"/>
    </location>
</feature>
<sequence>MLLSLVGRLFQRRPAVPVAAAQPVRRINDGLYIAFGFLVAGIVLGFLHSGAWVFGGIAGALAVVAGTGVEVVQPDRAGHMQFGRYIGSVDRGWQFPIWGFSDCFHIPGKDIKVDLPKESLYTGEETDLGGGILVIVRLGETDDDLKKAALRLTRDFEETMGLFKKMAAAELRTVVGKRSFKALNKIQEKLEEEARTLLKNDFAEYGFKVVGVKIYDFTETTKSEAARIRSHGLARAEVRIKEAEAFKDNYPLAIATVGTVLADALAGGGPSGKGKKKPQGKQEDGGDEAEDKTDQNPVSAVVQGVADAARGLVGGRRRRS</sequence>
<evidence type="ECO:0000259" key="3">
    <source>
        <dbReference type="Pfam" id="PF01145"/>
    </source>
</evidence>
<protein>
    <recommendedName>
        <fullName evidence="3">Band 7 domain-containing protein</fullName>
    </recommendedName>
</protein>
<dbReference type="EMBL" id="MHNK01000004">
    <property type="protein sequence ID" value="OGZ44349.1"/>
    <property type="molecule type" value="Genomic_DNA"/>
</dbReference>
<accession>A0A1G2G242</accession>
<evidence type="ECO:0000256" key="1">
    <source>
        <dbReference type="SAM" id="MobiDB-lite"/>
    </source>
</evidence>
<evidence type="ECO:0000313" key="4">
    <source>
        <dbReference type="EMBL" id="OGZ44349.1"/>
    </source>
</evidence>
<dbReference type="Pfam" id="PF01145">
    <property type="entry name" value="Band_7"/>
    <property type="match status" value="1"/>
</dbReference>
<gene>
    <name evidence="4" type="ORF">A2719_04780</name>
</gene>
<organism evidence="4 5">
    <name type="scientific">Candidatus Ryanbacteria bacterium RIFCSPHIGHO2_01_FULL_45_22</name>
    <dbReference type="NCBI Taxonomy" id="1802114"/>
    <lineage>
        <taxon>Bacteria</taxon>
        <taxon>Candidatus Ryaniibacteriota</taxon>
    </lineage>
</organism>
<dbReference type="Gene3D" id="3.30.479.30">
    <property type="entry name" value="Band 7 domain"/>
    <property type="match status" value="1"/>
</dbReference>
<keyword evidence="2" id="KW-1133">Transmembrane helix</keyword>
<dbReference type="AlphaFoldDB" id="A0A1G2G242"/>
<dbReference type="InterPro" id="IPR036013">
    <property type="entry name" value="Band_7/SPFH_dom_sf"/>
</dbReference>
<keyword evidence="2" id="KW-0472">Membrane</keyword>
<feature type="domain" description="Band 7" evidence="3">
    <location>
        <begin position="71"/>
        <end position="245"/>
    </location>
</feature>
<feature type="region of interest" description="Disordered" evidence="1">
    <location>
        <begin position="267"/>
        <end position="301"/>
    </location>
</feature>
<dbReference type="Proteomes" id="UP000177480">
    <property type="component" value="Unassembled WGS sequence"/>
</dbReference>
<reference evidence="4 5" key="1">
    <citation type="journal article" date="2016" name="Nat. Commun.">
        <title>Thousands of microbial genomes shed light on interconnected biogeochemical processes in an aquifer system.</title>
        <authorList>
            <person name="Anantharaman K."/>
            <person name="Brown C.T."/>
            <person name="Hug L.A."/>
            <person name="Sharon I."/>
            <person name="Castelle C.J."/>
            <person name="Probst A.J."/>
            <person name="Thomas B.C."/>
            <person name="Singh A."/>
            <person name="Wilkins M.J."/>
            <person name="Karaoz U."/>
            <person name="Brodie E.L."/>
            <person name="Williams K.H."/>
            <person name="Hubbard S.S."/>
            <person name="Banfield J.F."/>
        </authorList>
    </citation>
    <scope>NUCLEOTIDE SEQUENCE [LARGE SCALE GENOMIC DNA]</scope>
</reference>
<keyword evidence="2" id="KW-0812">Transmembrane</keyword>
<name>A0A1G2G242_9BACT</name>
<dbReference type="STRING" id="1802114.A2719_04780"/>